<feature type="compositionally biased region" description="Low complexity" evidence="1">
    <location>
        <begin position="707"/>
        <end position="721"/>
    </location>
</feature>
<feature type="compositionally biased region" description="Low complexity" evidence="1">
    <location>
        <begin position="36"/>
        <end position="62"/>
    </location>
</feature>
<evidence type="ECO:0000313" key="2">
    <source>
        <dbReference type="EMBL" id="SPP84931.1"/>
    </source>
</evidence>
<reference evidence="3" key="1">
    <citation type="submission" date="2018-01" db="EMBL/GenBank/DDBJ databases">
        <authorList>
            <person name="Alioto T."/>
            <person name="Alioto T."/>
        </authorList>
    </citation>
    <scope>NUCLEOTIDE SEQUENCE [LARGE SCALE GENOMIC DNA]</scope>
</reference>
<dbReference type="OMA" id="TCCNTAT"/>
<name>A0A3B0KIL6_DROGU</name>
<dbReference type="STRING" id="7266.A0A3B0KIL6"/>
<feature type="compositionally biased region" description="Low complexity" evidence="1">
    <location>
        <begin position="662"/>
        <end position="672"/>
    </location>
</feature>
<feature type="region of interest" description="Disordered" evidence="1">
    <location>
        <begin position="36"/>
        <end position="177"/>
    </location>
</feature>
<accession>A0A3B0KIL6</accession>
<feature type="compositionally biased region" description="Basic residues" evidence="1">
    <location>
        <begin position="97"/>
        <end position="128"/>
    </location>
</feature>
<dbReference type="Proteomes" id="UP000268350">
    <property type="component" value="Unassembled WGS sequence"/>
</dbReference>
<feature type="compositionally biased region" description="Low complexity" evidence="1">
    <location>
        <begin position="750"/>
        <end position="763"/>
    </location>
</feature>
<keyword evidence="3" id="KW-1185">Reference proteome</keyword>
<protein>
    <submittedName>
        <fullName evidence="2">Blast:Glucose transporter type 1</fullName>
    </submittedName>
</protein>
<dbReference type="OrthoDB" id="4540492at2759"/>
<keyword evidence="2" id="KW-0813">Transport</keyword>
<sequence length="818" mass="90134">MPMSMQQQQQQSHHQSRYATHEYVHCSYEKDVVCDQAAPSQQQQQQPQQMPQQQQQQQPPAHSHSHKPNQETVSILSHCHQMQQQQQPVQPLQNQPRKPHSHSPHHSRHTSPHSHHSHHHHYRRRRRQGSGSLPGAHTHHSGHHSVAGTSTRHGGVCAASRRHRSVTDVSTNSCQDPSCADREVQEIMVRKSCCTSSSRTELAQFFAEDLYGSSSRRPSSCCTSSDYCYQTDSTSLYGSRSSLSRNNSIKSASAAMRKQQRLQHRQPSYTSISLRGLNASHPNSQLGSLTSIFDRAKQMAGELKSGEDAAGSTLERQSSKGALSNDLPEYACSPSPIRWSFLADGKSPTDFEGAVGGGEEDKLDAWQVPEPEPEKKPCRKITSAETACWKSGSVYDEGPSTSAAAAARKRRGSSYHCEFEEESTTVLFHQDPGESFNNCCNNYIQCNSYLDQDLQITSEDIHQYLSKGDPTATDVLNNSKNYPFQPSNALEFQYKNNFQQGGGGIGGIGGIGGGNNNNTNTTNTASSDAGECFQSYRASSKETNLNQTTTTIATATTGTSTEPMSPTNINLSTSSNNINIVFSSSLERNANEVKFINNRTGGGGSTTDESGMVGCEGHHAGYLPYTYPSYDYTNMSGNSHFEKSLGIDELPKEFSGCQVDASTTSEHSSSLPSPQPLYHHHHHQQQQQQHQQFHHFESFDAASEHNLLSQPMSPSSPLSGSVNPAGDDDFVQMHHYHASSTHSHAHHHSQTQTQSQSHPQTQTHHSHAHAHTHAAHGHGHQTMLPQQGAHATRYGDPLAGTGVLKRVRKRARNFLRKK</sequence>
<organism evidence="2 3">
    <name type="scientific">Drosophila guanche</name>
    <name type="common">Fruit fly</name>
    <dbReference type="NCBI Taxonomy" id="7266"/>
    <lineage>
        <taxon>Eukaryota</taxon>
        <taxon>Metazoa</taxon>
        <taxon>Ecdysozoa</taxon>
        <taxon>Arthropoda</taxon>
        <taxon>Hexapoda</taxon>
        <taxon>Insecta</taxon>
        <taxon>Pterygota</taxon>
        <taxon>Neoptera</taxon>
        <taxon>Endopterygota</taxon>
        <taxon>Diptera</taxon>
        <taxon>Brachycera</taxon>
        <taxon>Muscomorpha</taxon>
        <taxon>Ephydroidea</taxon>
        <taxon>Drosophilidae</taxon>
        <taxon>Drosophila</taxon>
        <taxon>Sophophora</taxon>
    </lineage>
</organism>
<dbReference type="EMBL" id="OUUW01000009">
    <property type="protein sequence ID" value="SPP84931.1"/>
    <property type="molecule type" value="Genomic_DNA"/>
</dbReference>
<feature type="region of interest" description="Disordered" evidence="1">
    <location>
        <begin position="707"/>
        <end position="800"/>
    </location>
</feature>
<feature type="region of interest" description="Disordered" evidence="1">
    <location>
        <begin position="658"/>
        <end position="693"/>
    </location>
</feature>
<dbReference type="AlphaFoldDB" id="A0A3B0KIL6"/>
<keyword evidence="2" id="KW-0762">Sugar transport</keyword>
<evidence type="ECO:0000313" key="3">
    <source>
        <dbReference type="Proteomes" id="UP000268350"/>
    </source>
</evidence>
<feature type="region of interest" description="Disordered" evidence="1">
    <location>
        <begin position="303"/>
        <end position="327"/>
    </location>
</feature>
<feature type="compositionally biased region" description="Polar residues" evidence="1">
    <location>
        <begin position="167"/>
        <end position="176"/>
    </location>
</feature>
<evidence type="ECO:0000256" key="1">
    <source>
        <dbReference type="SAM" id="MobiDB-lite"/>
    </source>
</evidence>
<gene>
    <name evidence="2" type="ORF">DGUA_6G014790</name>
</gene>
<proteinExistence type="predicted"/>
<feature type="compositionally biased region" description="Basic residues" evidence="1">
    <location>
        <begin position="764"/>
        <end position="779"/>
    </location>
</feature>
<feature type="compositionally biased region" description="Low complexity" evidence="1">
    <location>
        <begin position="81"/>
        <end position="96"/>
    </location>
</feature>